<organism evidence="1 2">
    <name type="scientific">Rhizophagus irregularis</name>
    <dbReference type="NCBI Taxonomy" id="588596"/>
    <lineage>
        <taxon>Eukaryota</taxon>
        <taxon>Fungi</taxon>
        <taxon>Fungi incertae sedis</taxon>
        <taxon>Mucoromycota</taxon>
        <taxon>Glomeromycotina</taxon>
        <taxon>Glomeromycetes</taxon>
        <taxon>Glomerales</taxon>
        <taxon>Glomeraceae</taxon>
        <taxon>Rhizophagus</taxon>
    </lineage>
</organism>
<evidence type="ECO:0000313" key="2">
    <source>
        <dbReference type="Proteomes" id="UP000684084"/>
    </source>
</evidence>
<evidence type="ECO:0000313" key="1">
    <source>
        <dbReference type="EMBL" id="CAB5368311.1"/>
    </source>
</evidence>
<dbReference type="Proteomes" id="UP000684084">
    <property type="component" value="Unassembled WGS sequence"/>
</dbReference>
<dbReference type="OrthoDB" id="10290885at2759"/>
<comment type="caution">
    <text evidence="1">The sequence shown here is derived from an EMBL/GenBank/DDBJ whole genome shotgun (WGS) entry which is preliminary data.</text>
</comment>
<dbReference type="EMBL" id="CAGKOT010000025">
    <property type="protein sequence ID" value="CAB5368311.1"/>
    <property type="molecule type" value="Genomic_DNA"/>
</dbReference>
<accession>A0A915ZBA8</accession>
<proteinExistence type="predicted"/>
<gene>
    <name evidence="1" type="ORF">CHRIB12_LOCUS11682</name>
</gene>
<sequence>MYYSSFEYSQRHRSLHVKKRFPNFTLGFACSILLRKPKYKPQANFLPFFYENLQSFRFFLSVRLQNYASTIYHARSSTFPSTN</sequence>
<reference evidence="1" key="1">
    <citation type="submission" date="2020-05" db="EMBL/GenBank/DDBJ databases">
        <authorList>
            <person name="Rincon C."/>
            <person name="Sanders R I."/>
            <person name="Robbins C."/>
            <person name="Chaturvedi A."/>
        </authorList>
    </citation>
    <scope>NUCLEOTIDE SEQUENCE</scope>
    <source>
        <strain evidence="1">CHB12</strain>
    </source>
</reference>
<dbReference type="AlphaFoldDB" id="A0A915ZBA8"/>
<name>A0A915ZBA8_9GLOM</name>
<protein>
    <submittedName>
        <fullName evidence="1">Uncharacterized protein</fullName>
    </submittedName>
</protein>